<evidence type="ECO:0000313" key="2">
    <source>
        <dbReference type="Proteomes" id="UP001145742"/>
    </source>
</evidence>
<dbReference type="EMBL" id="WHWB01033962">
    <property type="protein sequence ID" value="KAJ7415303.1"/>
    <property type="molecule type" value="Genomic_DNA"/>
</dbReference>
<organism evidence="1 2">
    <name type="scientific">Willisornis vidua</name>
    <name type="common">Xingu scale-backed antbird</name>
    <dbReference type="NCBI Taxonomy" id="1566151"/>
    <lineage>
        <taxon>Eukaryota</taxon>
        <taxon>Metazoa</taxon>
        <taxon>Chordata</taxon>
        <taxon>Craniata</taxon>
        <taxon>Vertebrata</taxon>
        <taxon>Euteleostomi</taxon>
        <taxon>Archelosauria</taxon>
        <taxon>Archosauria</taxon>
        <taxon>Dinosauria</taxon>
        <taxon>Saurischia</taxon>
        <taxon>Theropoda</taxon>
        <taxon>Coelurosauria</taxon>
        <taxon>Aves</taxon>
        <taxon>Neognathae</taxon>
        <taxon>Neoaves</taxon>
        <taxon>Telluraves</taxon>
        <taxon>Australaves</taxon>
        <taxon>Passeriformes</taxon>
        <taxon>Thamnophilidae</taxon>
        <taxon>Willisornis</taxon>
    </lineage>
</organism>
<comment type="caution">
    <text evidence="1">The sequence shown here is derived from an EMBL/GenBank/DDBJ whole genome shotgun (WGS) entry which is preliminary data.</text>
</comment>
<accession>A0ABQ9D6G1</accession>
<sequence>MMSPIWWKGACMHVIDLKPTQAGQQSLGRYTIAKTSENQLRCQQAETGPETVNCQGLILGLALLIIFVGYTDFGIECTLNKFVNDMKLCGVVGMLEERDTIRRDLDSLERWAHAKLMNFNKTKCKVLLLGRGNPKHKYRVGGELVETSTVEEDLGMLMGSSTDLAMHAYRPESHPLPGLH</sequence>
<evidence type="ECO:0000313" key="1">
    <source>
        <dbReference type="EMBL" id="KAJ7415303.1"/>
    </source>
</evidence>
<dbReference type="PANTHER" id="PTHR33332">
    <property type="entry name" value="REVERSE TRANSCRIPTASE DOMAIN-CONTAINING PROTEIN"/>
    <property type="match status" value="1"/>
</dbReference>
<reference evidence="1" key="1">
    <citation type="submission" date="2019-10" db="EMBL/GenBank/DDBJ databases">
        <authorList>
            <person name="Soares A.E.R."/>
            <person name="Aleixo A."/>
            <person name="Schneider P."/>
            <person name="Miyaki C.Y."/>
            <person name="Schneider M.P."/>
            <person name="Mello C."/>
            <person name="Vasconcelos A.T.R."/>
        </authorList>
    </citation>
    <scope>NUCLEOTIDE SEQUENCE</scope>
    <source>
        <tissue evidence="1">Muscle</tissue>
    </source>
</reference>
<keyword evidence="2" id="KW-1185">Reference proteome</keyword>
<protein>
    <submittedName>
        <fullName evidence="1">Rna-directed dna polymerase from mobile element jockey-like</fullName>
    </submittedName>
</protein>
<gene>
    <name evidence="1" type="ORF">WISP_78880</name>
</gene>
<proteinExistence type="predicted"/>
<name>A0ABQ9D6G1_9PASS</name>
<dbReference type="Proteomes" id="UP001145742">
    <property type="component" value="Unassembled WGS sequence"/>
</dbReference>